<accession>A0ABS0DBJ3</accession>
<keyword evidence="8" id="KW-1185">Reference proteome</keyword>
<keyword evidence="3" id="KW-0479">Metal-binding</keyword>
<comment type="similarity">
    <text evidence="1">Belongs to the cytochrome P450 family.</text>
</comment>
<dbReference type="CDD" id="cd20623">
    <property type="entry name" value="CYP_unk"/>
    <property type="match status" value="1"/>
</dbReference>
<keyword evidence="2" id="KW-0349">Heme</keyword>
<evidence type="ECO:0000256" key="6">
    <source>
        <dbReference type="ARBA" id="ARBA00023033"/>
    </source>
</evidence>
<dbReference type="PANTHER" id="PTHR46696">
    <property type="entry name" value="P450, PUTATIVE (EUROFUNG)-RELATED"/>
    <property type="match status" value="1"/>
</dbReference>
<comment type="caution">
    <text evidence="7">The sequence shown here is derived from an EMBL/GenBank/DDBJ whole genome shotgun (WGS) entry which is preliminary data.</text>
</comment>
<keyword evidence="4" id="KW-0560">Oxidoreductase</keyword>
<dbReference type="SUPFAM" id="SSF48264">
    <property type="entry name" value="Cytochrome P450"/>
    <property type="match status" value="1"/>
</dbReference>
<dbReference type="InterPro" id="IPR036396">
    <property type="entry name" value="Cyt_P450_sf"/>
</dbReference>
<dbReference type="Proteomes" id="UP000707731">
    <property type="component" value="Unassembled WGS sequence"/>
</dbReference>
<protein>
    <submittedName>
        <fullName evidence="7">Cytochrome P450</fullName>
    </submittedName>
</protein>
<keyword evidence="5" id="KW-0408">Iron</keyword>
<evidence type="ECO:0000313" key="8">
    <source>
        <dbReference type="Proteomes" id="UP000707731"/>
    </source>
</evidence>
<evidence type="ECO:0000256" key="4">
    <source>
        <dbReference type="ARBA" id="ARBA00023002"/>
    </source>
</evidence>
<dbReference type="Gene3D" id="1.10.630.10">
    <property type="entry name" value="Cytochrome P450"/>
    <property type="match status" value="1"/>
</dbReference>
<evidence type="ECO:0000256" key="3">
    <source>
        <dbReference type="ARBA" id="ARBA00022723"/>
    </source>
</evidence>
<dbReference type="PRINTS" id="PR00359">
    <property type="entry name" value="BP450"/>
</dbReference>
<sequence>MRGGHVDCPSVRFGAKPLATSVPVRKIDGAAPSKCPIGRGSPPDADNASRVPIFTEQFASDPYGAYARMRERFGSLVPVWLAPGVPATLVIGYRTALEILNDPERFPADPSSWQRGIRQGCPVLPMMQKRPNALRSSGIEHARYRAANVDALRRVDLTALHALVERSALRLIDGFGGSGRADLLGDYARPLVFEVIGELIGCDPDISERVAAGMATMFDTTTDAVSGNRSAVRALGELVARKRARPGEDVTSWLLAHPAGLDDAELVHQLFTLYAAASEPLTNLIVNTVSLMTSRPDFGGRVVAGEVSTRDALNHVLFRDPPLANFCMSYPRQPQLVGGIWLPAHQPIVISLAAANNDPAVMGGNIFGNESHLGLGAGPHRCPARALAELIAGDAIDQLLDVLPEIELAVPADRLSWRPGPFHRSLEALPVVFTPVSSLSVPTLR</sequence>
<dbReference type="InterPro" id="IPR002397">
    <property type="entry name" value="Cyt_P450_B"/>
</dbReference>
<dbReference type="PANTHER" id="PTHR46696:SF1">
    <property type="entry name" value="CYTOCHROME P450 YJIB-RELATED"/>
    <property type="match status" value="1"/>
</dbReference>
<proteinExistence type="inferred from homology"/>
<organism evidence="7 8">
    <name type="scientific">Nocardia higoensis</name>
    <dbReference type="NCBI Taxonomy" id="228599"/>
    <lineage>
        <taxon>Bacteria</taxon>
        <taxon>Bacillati</taxon>
        <taxon>Actinomycetota</taxon>
        <taxon>Actinomycetes</taxon>
        <taxon>Mycobacteriales</taxon>
        <taxon>Nocardiaceae</taxon>
        <taxon>Nocardia</taxon>
    </lineage>
</organism>
<evidence type="ECO:0000256" key="5">
    <source>
        <dbReference type="ARBA" id="ARBA00023004"/>
    </source>
</evidence>
<evidence type="ECO:0000313" key="7">
    <source>
        <dbReference type="EMBL" id="MBF6355853.1"/>
    </source>
</evidence>
<evidence type="ECO:0000256" key="1">
    <source>
        <dbReference type="ARBA" id="ARBA00010617"/>
    </source>
</evidence>
<name>A0ABS0DBJ3_9NOCA</name>
<evidence type="ECO:0000256" key="2">
    <source>
        <dbReference type="ARBA" id="ARBA00022617"/>
    </source>
</evidence>
<gene>
    <name evidence="7" type="ORF">IU449_15070</name>
</gene>
<keyword evidence="6" id="KW-0503">Monooxygenase</keyword>
<reference evidence="7 8" key="1">
    <citation type="submission" date="2020-10" db="EMBL/GenBank/DDBJ databases">
        <title>Identification of Nocardia species via Next-generation sequencing and recognition of intraspecies genetic diversity.</title>
        <authorList>
            <person name="Li P."/>
            <person name="Li P."/>
            <person name="Lu B."/>
        </authorList>
    </citation>
    <scope>NUCLEOTIDE SEQUENCE [LARGE SCALE GENOMIC DNA]</scope>
    <source>
        <strain evidence="7 8">BJ06-0143</strain>
    </source>
</reference>
<dbReference type="EMBL" id="JADLQN010000002">
    <property type="protein sequence ID" value="MBF6355853.1"/>
    <property type="molecule type" value="Genomic_DNA"/>
</dbReference>